<evidence type="ECO:0000256" key="1">
    <source>
        <dbReference type="ARBA" id="ARBA00006484"/>
    </source>
</evidence>
<dbReference type="SMART" id="SM00822">
    <property type="entry name" value="PKS_KR"/>
    <property type="match status" value="1"/>
</dbReference>
<reference evidence="3 4" key="1">
    <citation type="journal article" date="2024" name="Front. Microbiol.">
        <title>Novel thermophilic genera Geochorda gen. nov. and Carboxydochorda gen. nov. from the deep terrestrial subsurface reveal the ecophysiological diversity in the class Limnochordia.</title>
        <authorList>
            <person name="Karnachuk O.V."/>
            <person name="Lukina A.P."/>
            <person name="Avakyan M.R."/>
            <person name="Kadnikov V.V."/>
            <person name="Begmatov S."/>
            <person name="Beletsky A.V."/>
            <person name="Vlasova K.G."/>
            <person name="Novikov A.A."/>
            <person name="Shcherbakova V.A."/>
            <person name="Mardanov A.V."/>
            <person name="Ravin N.V."/>
        </authorList>
    </citation>
    <scope>NUCLEOTIDE SEQUENCE [LARGE SCALE GENOMIC DNA]</scope>
    <source>
        <strain evidence="3 4">L945</strain>
    </source>
</reference>
<dbReference type="InterPro" id="IPR002347">
    <property type="entry name" value="SDR_fam"/>
</dbReference>
<dbReference type="InterPro" id="IPR050259">
    <property type="entry name" value="SDR"/>
</dbReference>
<sequence>MDLDIAGKVALVVGASRGIGLAIATALQREGCHVALMARRAPGLEEARRSLESGASRVVAIPADATDPVQMQRALQSTVDQLGGLDILVYNAGGAGGAGLFETTDDEWRNAFELNAVSAARAVRLAAPYMIRRGGGSVVLIASIWGRESGGRPAYNAAKAAEISIGRQLARELIPKGIRINCVAPGSIWFPGGSWDRRQKADPEGIRRFVETEIPAGRFGRPEEVADVVAFLVSPRARWIVGACLPVDGGQSRSNI</sequence>
<protein>
    <submittedName>
        <fullName evidence="3">SDR family oxidoreductase</fullName>
    </submittedName>
</protein>
<dbReference type="SUPFAM" id="SSF51735">
    <property type="entry name" value="NAD(P)-binding Rossmann-fold domains"/>
    <property type="match status" value="1"/>
</dbReference>
<dbReference type="PANTHER" id="PTHR42879">
    <property type="entry name" value="3-OXOACYL-(ACYL-CARRIER-PROTEIN) REDUCTASE"/>
    <property type="match status" value="1"/>
</dbReference>
<evidence type="ECO:0000313" key="3">
    <source>
        <dbReference type="EMBL" id="WRP16455.1"/>
    </source>
</evidence>
<dbReference type="EMBL" id="CP141615">
    <property type="protein sequence ID" value="WRP16455.1"/>
    <property type="molecule type" value="Genomic_DNA"/>
</dbReference>
<dbReference type="RefSeq" id="WP_324715728.1">
    <property type="nucleotide sequence ID" value="NZ_CP141615.1"/>
</dbReference>
<dbReference type="InterPro" id="IPR036291">
    <property type="entry name" value="NAD(P)-bd_dom_sf"/>
</dbReference>
<organism evidence="3 4">
    <name type="scientific">Carboxydichorda subterranea</name>
    <dbReference type="NCBI Taxonomy" id="3109565"/>
    <lineage>
        <taxon>Bacteria</taxon>
        <taxon>Bacillati</taxon>
        <taxon>Bacillota</taxon>
        <taxon>Limnochordia</taxon>
        <taxon>Limnochordales</taxon>
        <taxon>Geochordaceae</taxon>
        <taxon>Carboxydichorda</taxon>
    </lineage>
</organism>
<dbReference type="PRINTS" id="PR00080">
    <property type="entry name" value="SDRFAMILY"/>
</dbReference>
<gene>
    <name evidence="3" type="ORF">U7230_10135</name>
</gene>
<accession>A0ABZ1BV10</accession>
<evidence type="ECO:0000313" key="4">
    <source>
        <dbReference type="Proteomes" id="UP001332192"/>
    </source>
</evidence>
<keyword evidence="4" id="KW-1185">Reference proteome</keyword>
<dbReference type="Proteomes" id="UP001332192">
    <property type="component" value="Chromosome"/>
</dbReference>
<feature type="domain" description="Ketoreductase" evidence="2">
    <location>
        <begin position="8"/>
        <end position="186"/>
    </location>
</feature>
<dbReference type="InterPro" id="IPR057326">
    <property type="entry name" value="KR_dom"/>
</dbReference>
<comment type="similarity">
    <text evidence="1">Belongs to the short-chain dehydrogenases/reductases (SDR) family.</text>
</comment>
<proteinExistence type="inferred from homology"/>
<dbReference type="Pfam" id="PF13561">
    <property type="entry name" value="adh_short_C2"/>
    <property type="match status" value="1"/>
</dbReference>
<dbReference type="Gene3D" id="3.40.50.720">
    <property type="entry name" value="NAD(P)-binding Rossmann-like Domain"/>
    <property type="match status" value="1"/>
</dbReference>
<name>A0ABZ1BV10_9FIRM</name>
<evidence type="ECO:0000259" key="2">
    <source>
        <dbReference type="SMART" id="SM00822"/>
    </source>
</evidence>
<dbReference type="PRINTS" id="PR00081">
    <property type="entry name" value="GDHRDH"/>
</dbReference>